<dbReference type="Proteomes" id="UP000732378">
    <property type="component" value="Unassembled WGS sequence"/>
</dbReference>
<dbReference type="EMBL" id="JAFBBZ010000001">
    <property type="protein sequence ID" value="MBM7509873.1"/>
    <property type="molecule type" value="Genomic_DNA"/>
</dbReference>
<comment type="caution">
    <text evidence="1">The sequence shown here is derived from an EMBL/GenBank/DDBJ whole genome shotgun (WGS) entry which is preliminary data.</text>
</comment>
<keyword evidence="2" id="KW-1185">Reference proteome</keyword>
<sequence>MAGFADADADADVDVDGRRAASGAQAVSLWRAR</sequence>
<reference evidence="1 2" key="1">
    <citation type="submission" date="2021-01" db="EMBL/GenBank/DDBJ databases">
        <title>Sequencing the genomes of 1000 actinobacteria strains.</title>
        <authorList>
            <person name="Klenk H.-P."/>
        </authorList>
    </citation>
    <scope>NUCLEOTIDE SEQUENCE [LARGE SCALE GENOMIC DNA]</scope>
    <source>
        <strain evidence="1 2">DSM 18239</strain>
    </source>
</reference>
<name>A0ABS2MFA5_9ACTN</name>
<evidence type="ECO:0000313" key="2">
    <source>
        <dbReference type="Proteomes" id="UP000732378"/>
    </source>
</evidence>
<gene>
    <name evidence="1" type="ORF">JOE61_003687</name>
</gene>
<accession>A0ABS2MFA5</accession>
<protein>
    <submittedName>
        <fullName evidence="1">Uncharacterized protein</fullName>
    </submittedName>
</protein>
<evidence type="ECO:0000313" key="1">
    <source>
        <dbReference type="EMBL" id="MBM7509873.1"/>
    </source>
</evidence>
<organism evidence="1 2">
    <name type="scientific">Nocardioides salarius</name>
    <dbReference type="NCBI Taxonomy" id="374513"/>
    <lineage>
        <taxon>Bacteria</taxon>
        <taxon>Bacillati</taxon>
        <taxon>Actinomycetota</taxon>
        <taxon>Actinomycetes</taxon>
        <taxon>Propionibacteriales</taxon>
        <taxon>Nocardioidaceae</taxon>
        <taxon>Nocardioides</taxon>
    </lineage>
</organism>
<proteinExistence type="predicted"/>